<reference evidence="3" key="1">
    <citation type="submission" date="2022-11" db="UniProtKB">
        <authorList>
            <consortium name="WormBaseParasite"/>
        </authorList>
    </citation>
    <scope>IDENTIFICATION</scope>
</reference>
<keyword evidence="1" id="KW-0812">Transmembrane</keyword>
<feature type="transmembrane region" description="Helical" evidence="1">
    <location>
        <begin position="48"/>
        <end position="73"/>
    </location>
</feature>
<evidence type="ECO:0000313" key="3">
    <source>
        <dbReference type="WBParaSite" id="PgR037_g043_t01"/>
    </source>
</evidence>
<keyword evidence="2" id="KW-1185">Reference proteome</keyword>
<dbReference type="WBParaSite" id="PgR037_g043_t01">
    <property type="protein sequence ID" value="PgR037_g043_t01"/>
    <property type="gene ID" value="PgR037_g043"/>
</dbReference>
<dbReference type="Pfam" id="PF10320">
    <property type="entry name" value="7TM_GPCR_Srsx"/>
    <property type="match status" value="1"/>
</dbReference>
<organism evidence="2 3">
    <name type="scientific">Parascaris univalens</name>
    <name type="common">Nematode worm</name>
    <dbReference type="NCBI Taxonomy" id="6257"/>
    <lineage>
        <taxon>Eukaryota</taxon>
        <taxon>Metazoa</taxon>
        <taxon>Ecdysozoa</taxon>
        <taxon>Nematoda</taxon>
        <taxon>Chromadorea</taxon>
        <taxon>Rhabditida</taxon>
        <taxon>Spirurina</taxon>
        <taxon>Ascaridomorpha</taxon>
        <taxon>Ascaridoidea</taxon>
        <taxon>Ascarididae</taxon>
        <taxon>Parascaris</taxon>
    </lineage>
</organism>
<keyword evidence="1" id="KW-0472">Membrane</keyword>
<evidence type="ECO:0000313" key="2">
    <source>
        <dbReference type="Proteomes" id="UP000887569"/>
    </source>
</evidence>
<feature type="transmembrane region" description="Helical" evidence="1">
    <location>
        <begin position="7"/>
        <end position="28"/>
    </location>
</feature>
<accession>A0A915BF20</accession>
<name>A0A915BF20_PARUN</name>
<dbReference type="InterPro" id="IPR019424">
    <property type="entry name" value="7TM_GPCR_Srsx"/>
</dbReference>
<protein>
    <submittedName>
        <fullName evidence="3">G-protein coupled receptors family 1 profile domain-containing protein</fullName>
    </submittedName>
</protein>
<dbReference type="Proteomes" id="UP000887569">
    <property type="component" value="Unplaced"/>
</dbReference>
<keyword evidence="1" id="KW-1133">Transmembrane helix</keyword>
<evidence type="ECO:0000256" key="1">
    <source>
        <dbReference type="SAM" id="Phobius"/>
    </source>
</evidence>
<proteinExistence type="predicted"/>
<sequence>MNKTHYIIAMMIPAALYSIMQLVVAYISDQTDLEVVCTVAAIYTDDSQLVFAVGGCLLNMIVIVVYVLMWIIVRKKVRRVRRN</sequence>
<dbReference type="AlphaFoldDB" id="A0A915BF20"/>